<accession>A0ABP0FXH1</accession>
<dbReference type="InterPro" id="IPR000595">
    <property type="entry name" value="cNMP-bd_dom"/>
</dbReference>
<feature type="region of interest" description="Disordered" evidence="14">
    <location>
        <begin position="358"/>
        <end position="383"/>
    </location>
</feature>
<dbReference type="SUPFAM" id="SSF51206">
    <property type="entry name" value="cAMP-binding domain-like"/>
    <property type="match status" value="3"/>
</dbReference>
<evidence type="ECO:0000256" key="10">
    <source>
        <dbReference type="ARBA" id="ARBA00048133"/>
    </source>
</evidence>
<feature type="short sequence motif" description="GXSXG" evidence="13">
    <location>
        <begin position="1003"/>
        <end position="1007"/>
    </location>
</feature>
<keyword evidence="8 15" id="KW-0472">Membrane</keyword>
<keyword evidence="3 15" id="KW-0812">Transmembrane</keyword>
<keyword evidence="6 15" id="KW-1133">Transmembrane helix</keyword>
<evidence type="ECO:0000256" key="13">
    <source>
        <dbReference type="PROSITE-ProRule" id="PRU01161"/>
    </source>
</evidence>
<feature type="domain" description="PNPLA" evidence="17">
    <location>
        <begin position="972"/>
        <end position="1138"/>
    </location>
</feature>
<keyword evidence="5 13" id="KW-0442">Lipid degradation</keyword>
<dbReference type="CDD" id="cd07225">
    <property type="entry name" value="Pat_PNPLA6_PNPLA7"/>
    <property type="match status" value="1"/>
</dbReference>
<comment type="similarity">
    <text evidence="2">Belongs to the NTE family.</text>
</comment>
<evidence type="ECO:0000256" key="4">
    <source>
        <dbReference type="ARBA" id="ARBA00022801"/>
    </source>
</evidence>
<evidence type="ECO:0000256" key="12">
    <source>
        <dbReference type="ARBA" id="ARBA00048656"/>
    </source>
</evidence>
<dbReference type="PANTHER" id="PTHR14226:SF29">
    <property type="entry name" value="NEUROPATHY TARGET ESTERASE SWS"/>
    <property type="match status" value="1"/>
</dbReference>
<gene>
    <name evidence="18" type="ORF">CVLEPA_LOCUS14516</name>
</gene>
<feature type="short sequence motif" description="DGA/G" evidence="13">
    <location>
        <begin position="1125"/>
        <end position="1127"/>
    </location>
</feature>
<feature type="active site" description="Nucleophile" evidence="13">
    <location>
        <position position="1005"/>
    </location>
</feature>
<keyword evidence="7 13" id="KW-0443">Lipid metabolism</keyword>
<protein>
    <recommendedName>
        <fullName evidence="20">Neuropathy target esterase sws</fullName>
    </recommendedName>
</protein>
<dbReference type="InterPro" id="IPR002641">
    <property type="entry name" value="PNPLA_dom"/>
</dbReference>
<evidence type="ECO:0000256" key="11">
    <source>
        <dbReference type="ARBA" id="ARBA00048454"/>
    </source>
</evidence>
<dbReference type="Pfam" id="PF00027">
    <property type="entry name" value="cNMP_binding"/>
    <property type="match status" value="3"/>
</dbReference>
<dbReference type="Gene3D" id="2.60.120.10">
    <property type="entry name" value="Jelly Rolls"/>
    <property type="match status" value="3"/>
</dbReference>
<dbReference type="SUPFAM" id="SSF52151">
    <property type="entry name" value="FabD/lysophospholipase-like"/>
    <property type="match status" value="1"/>
</dbReference>
<keyword evidence="4 13" id="KW-0378">Hydrolase</keyword>
<dbReference type="InterPro" id="IPR018490">
    <property type="entry name" value="cNMP-bd_dom_sf"/>
</dbReference>
<evidence type="ECO:0000259" key="16">
    <source>
        <dbReference type="PROSITE" id="PS50042"/>
    </source>
</evidence>
<dbReference type="Pfam" id="PF24179">
    <property type="entry name" value="NTE_Ploop"/>
    <property type="match status" value="1"/>
</dbReference>
<name>A0ABP0FXH1_CLALP</name>
<dbReference type="InterPro" id="IPR014710">
    <property type="entry name" value="RmlC-like_jellyroll"/>
</dbReference>
<comment type="catalytic activity">
    <reaction evidence="10">
        <text>1-hexadecanoyl-sn-glycero-3-phosphate + H2O = sn-glycerol 3-phosphate + hexadecanoate + H(+)</text>
        <dbReference type="Rhea" id="RHEA:49092"/>
        <dbReference type="ChEBI" id="CHEBI:7896"/>
        <dbReference type="ChEBI" id="CHEBI:15377"/>
        <dbReference type="ChEBI" id="CHEBI:15378"/>
        <dbReference type="ChEBI" id="CHEBI:57518"/>
        <dbReference type="ChEBI" id="CHEBI:57597"/>
    </reaction>
    <physiologicalReaction direction="left-to-right" evidence="10">
        <dbReference type="Rhea" id="RHEA:49093"/>
    </physiologicalReaction>
</comment>
<dbReference type="SMART" id="SM00100">
    <property type="entry name" value="cNMP"/>
    <property type="match status" value="3"/>
</dbReference>
<evidence type="ECO:0000256" key="5">
    <source>
        <dbReference type="ARBA" id="ARBA00022963"/>
    </source>
</evidence>
<evidence type="ECO:0000313" key="19">
    <source>
        <dbReference type="Proteomes" id="UP001642483"/>
    </source>
</evidence>
<sequence length="1398" mass="158967">MDFLQQDITDIFSSWFTVGNTFFEFENSMAYWGLSFIAALLATFLTTSYFMKSRLRTPVIAVPEVEQNRKYRFRKRDKVQFYARKVLRKGKDTASKLQRQVSLIKNGVSVPEYSRSGRRLKNRERMMIFAKKVFSAKKGPSLLKKKELPSMLLEADRYDEGVPNLPEEVLYLLQSVKVFGHFEKGVFLQLCRHMETINLNQGDPLFEVGDEDKWLYVVQEGQVNLYITGDSSEVKLSEITAGESLQSLLSILDVLTGHPAPYKTVFARAVKKSIVIRLPAEAFCEAFKSRNESLVQIVQVIMTRMQRVTFLALHNYLGLSQELLKPTNRDADYRLSIRKLSSMSVLSEMAEKNNLSASEMAEQLGLEKSETSPREMKSDSTDIESIHKTVSRTASQPVSINESKKVKQLRFNQFDTVVDDNDNVFHRQSSLPLERRTAMLESIRMARTETDRSPSEMSCHSDDSCQNVQMYELNEPEVLDLVTDDLCQVFGIDDHELLKENVTLLKVCKNYQLINEGDQDVSLYFVVIGDLKLSQTIHKVGYDEPTEAMLFVAKSGMLTGQLAVLTGEPSFFKVCAKSDSVVGRITRHNFYTMMRKYPHMILNTAHTVMIRISPFVRQIDFALDWMLIEAGKPLYRQGTISDCMYIVLHGRLRSVCTKKDNKKELVAEYGKGEIVGMNEALRGMPRPTSLHAVRDTELAKIPEGLVKHIRRQHPGVVTRLVTLMSEKLLGNMLSQRRTLQNRPADLLSHKATMAEETTFAYGDVSNHLANLSTVAILPASEDVPLTKFSMELHHSLTHICGQSVLRLSSQFVKKRLGNNALDSVHEYRLSNWLAHQEDMNQMVLYQTDSEMTTWTQRCIRQADAVVIVALGDGEPAVGELESELEAVAVRALKMLVLLHRPGIVRPTRTVEWLNMRGWLTDHTHVKGPKRLFARTRKSKMNEYWEKLIAKPVDRFSDFSRLARFLTGTSVALVLGGGGARGLSQIGILYSIISAGIPIDMIGGTSIGAFMGGLYAAHRNIDIMKEKTQILCDDMSSIMSKIFDLTYPFTSMFSGASFNKAMEMIFEDIQIEDLWIPYFTVTTDITSSEMRVHTDGWLWRYTRASMSLSGYLPPLCDPKDGHLLMDGGYINNLPGDVARSRGACKVIAVDVGSQSEMDFTNYGDYLSGWWLLWKRLTGRWTGRVKVPDINDIQSRLSYISCHYLLERVMKADYCHYVRPPIAKYKTLEFHKFAELYELGYNHGQKTFTDEWTANFWKDLMPERGHRTSQVSGGKARGDISFCDLSEFVTQFDGNLDFKLLSDSEYELEYDSTPEFYGDRNIIRRMKSEPHDMHKMGSLTDTGEADGSDYDIMTRRSSDDIGRNPFAQRGTAFTRSDAVCDMLYSSDEEEDDSRLLSSSI</sequence>
<evidence type="ECO:0000256" key="8">
    <source>
        <dbReference type="ARBA" id="ARBA00023136"/>
    </source>
</evidence>
<comment type="catalytic activity">
    <reaction evidence="11">
        <text>a 1-acyl-sn-glycero-3-phosphocholine + H2O = sn-glycerol 3-phosphocholine + a fatty acid + H(+)</text>
        <dbReference type="Rhea" id="RHEA:15177"/>
        <dbReference type="ChEBI" id="CHEBI:15377"/>
        <dbReference type="ChEBI" id="CHEBI:15378"/>
        <dbReference type="ChEBI" id="CHEBI:16870"/>
        <dbReference type="ChEBI" id="CHEBI:28868"/>
        <dbReference type="ChEBI" id="CHEBI:58168"/>
        <dbReference type="EC" id="3.1.1.5"/>
    </reaction>
    <physiologicalReaction direction="left-to-right" evidence="11">
        <dbReference type="Rhea" id="RHEA:15178"/>
    </physiologicalReaction>
</comment>
<feature type="compositionally biased region" description="Basic and acidic residues" evidence="14">
    <location>
        <begin position="365"/>
        <end position="383"/>
    </location>
</feature>
<dbReference type="CDD" id="cd00038">
    <property type="entry name" value="CAP_ED"/>
    <property type="match status" value="3"/>
</dbReference>
<feature type="short sequence motif" description="GXGXXG" evidence="13">
    <location>
        <begin position="976"/>
        <end position="981"/>
    </location>
</feature>
<feature type="region of interest" description="Disordered" evidence="14">
    <location>
        <begin position="1326"/>
        <end position="1347"/>
    </location>
</feature>
<evidence type="ECO:0000256" key="14">
    <source>
        <dbReference type="SAM" id="MobiDB-lite"/>
    </source>
</evidence>
<comment type="subcellular location">
    <subcellularLocation>
        <location evidence="1">Endoplasmic reticulum membrane</location>
        <topology evidence="1">Single-pass type III membrane protein</topology>
    </subcellularLocation>
</comment>
<feature type="domain" description="Cyclic nucleotide-binding" evidence="16">
    <location>
        <begin position="513"/>
        <end position="594"/>
    </location>
</feature>
<feature type="domain" description="Cyclic nucleotide-binding" evidence="16">
    <location>
        <begin position="622"/>
        <end position="709"/>
    </location>
</feature>
<dbReference type="InterPro" id="IPR016035">
    <property type="entry name" value="Acyl_Trfase/lysoPLipase"/>
</dbReference>
<dbReference type="InterPro" id="IPR050301">
    <property type="entry name" value="NTE"/>
</dbReference>
<evidence type="ECO:0008006" key="20">
    <source>
        <dbReference type="Google" id="ProtNLM"/>
    </source>
</evidence>
<feature type="transmembrane region" description="Helical" evidence="15">
    <location>
        <begin position="29"/>
        <end position="50"/>
    </location>
</feature>
<dbReference type="Pfam" id="PF01734">
    <property type="entry name" value="Patatin"/>
    <property type="match status" value="1"/>
</dbReference>
<proteinExistence type="inferred from homology"/>
<evidence type="ECO:0000313" key="18">
    <source>
        <dbReference type="EMBL" id="CAK8683442.1"/>
    </source>
</evidence>
<evidence type="ECO:0000256" key="6">
    <source>
        <dbReference type="ARBA" id="ARBA00022989"/>
    </source>
</evidence>
<comment type="catalytic activity">
    <reaction evidence="9">
        <text>1-(9Z-octadecenoyl)-sn-glycero-3-phosphocholine + H2O = sn-glycerol 3-phosphocholine + (9Z)-octadecenoate + H(+)</text>
        <dbReference type="Rhea" id="RHEA:40807"/>
        <dbReference type="ChEBI" id="CHEBI:15377"/>
        <dbReference type="ChEBI" id="CHEBI:15378"/>
        <dbReference type="ChEBI" id="CHEBI:16870"/>
        <dbReference type="ChEBI" id="CHEBI:28610"/>
        <dbReference type="ChEBI" id="CHEBI:30823"/>
    </reaction>
    <physiologicalReaction direction="left-to-right" evidence="9">
        <dbReference type="Rhea" id="RHEA:40808"/>
    </physiologicalReaction>
</comment>
<organism evidence="18 19">
    <name type="scientific">Clavelina lepadiformis</name>
    <name type="common">Light-bulb sea squirt</name>
    <name type="synonym">Ascidia lepadiformis</name>
    <dbReference type="NCBI Taxonomy" id="159417"/>
    <lineage>
        <taxon>Eukaryota</taxon>
        <taxon>Metazoa</taxon>
        <taxon>Chordata</taxon>
        <taxon>Tunicata</taxon>
        <taxon>Ascidiacea</taxon>
        <taxon>Aplousobranchia</taxon>
        <taxon>Clavelinidae</taxon>
        <taxon>Clavelina</taxon>
    </lineage>
</organism>
<dbReference type="Proteomes" id="UP001642483">
    <property type="component" value="Unassembled WGS sequence"/>
</dbReference>
<evidence type="ECO:0000256" key="2">
    <source>
        <dbReference type="ARBA" id="ARBA00006636"/>
    </source>
</evidence>
<feature type="domain" description="Cyclic nucleotide-binding" evidence="16">
    <location>
        <begin position="178"/>
        <end position="283"/>
    </location>
</feature>
<evidence type="ECO:0000256" key="15">
    <source>
        <dbReference type="SAM" id="Phobius"/>
    </source>
</evidence>
<dbReference type="InterPro" id="IPR056556">
    <property type="entry name" value="NTE1_P-loop_dom"/>
</dbReference>
<dbReference type="Gene3D" id="3.40.1090.10">
    <property type="entry name" value="Cytosolic phospholipase A2 catalytic domain"/>
    <property type="match status" value="1"/>
</dbReference>
<reference evidence="18 19" key="1">
    <citation type="submission" date="2024-02" db="EMBL/GenBank/DDBJ databases">
        <authorList>
            <person name="Daric V."/>
            <person name="Darras S."/>
        </authorList>
    </citation>
    <scope>NUCLEOTIDE SEQUENCE [LARGE SCALE GENOMIC DNA]</scope>
</reference>
<dbReference type="PROSITE" id="PS51635">
    <property type="entry name" value="PNPLA"/>
    <property type="match status" value="1"/>
</dbReference>
<evidence type="ECO:0000256" key="3">
    <source>
        <dbReference type="ARBA" id="ARBA00022692"/>
    </source>
</evidence>
<evidence type="ECO:0000256" key="9">
    <source>
        <dbReference type="ARBA" id="ARBA00047314"/>
    </source>
</evidence>
<evidence type="ECO:0000256" key="1">
    <source>
        <dbReference type="ARBA" id="ARBA00004643"/>
    </source>
</evidence>
<keyword evidence="19" id="KW-1185">Reference proteome</keyword>
<dbReference type="PANTHER" id="PTHR14226">
    <property type="entry name" value="NEUROPATHY TARGET ESTERASE/SWISS CHEESE D.MELANOGASTER"/>
    <property type="match status" value="1"/>
</dbReference>
<evidence type="ECO:0000259" key="17">
    <source>
        <dbReference type="PROSITE" id="PS51635"/>
    </source>
</evidence>
<feature type="active site" description="Proton acceptor" evidence="13">
    <location>
        <position position="1125"/>
    </location>
</feature>
<dbReference type="EMBL" id="CAWYQH010000097">
    <property type="protein sequence ID" value="CAK8683442.1"/>
    <property type="molecule type" value="Genomic_DNA"/>
</dbReference>
<comment type="caution">
    <text evidence="18">The sequence shown here is derived from an EMBL/GenBank/DDBJ whole genome shotgun (WGS) entry which is preliminary data.</text>
</comment>
<evidence type="ECO:0000256" key="7">
    <source>
        <dbReference type="ARBA" id="ARBA00023098"/>
    </source>
</evidence>
<comment type="catalytic activity">
    <reaction evidence="12">
        <text>1-hexadecanoyl-sn-glycero-3-phosphocholine + H2O = sn-glycerol 3-phosphocholine + hexadecanoate + H(+)</text>
        <dbReference type="Rhea" id="RHEA:40435"/>
        <dbReference type="ChEBI" id="CHEBI:7896"/>
        <dbReference type="ChEBI" id="CHEBI:15377"/>
        <dbReference type="ChEBI" id="CHEBI:15378"/>
        <dbReference type="ChEBI" id="CHEBI:16870"/>
        <dbReference type="ChEBI" id="CHEBI:72998"/>
    </reaction>
    <physiologicalReaction direction="left-to-right" evidence="12">
        <dbReference type="Rhea" id="RHEA:40436"/>
    </physiologicalReaction>
</comment>
<dbReference type="PROSITE" id="PS50042">
    <property type="entry name" value="CNMP_BINDING_3"/>
    <property type="match status" value="3"/>
</dbReference>